<dbReference type="InterPro" id="IPR008278">
    <property type="entry name" value="4-PPantetheinyl_Trfase_dom"/>
</dbReference>
<dbReference type="Pfam" id="PF01648">
    <property type="entry name" value="ACPS"/>
    <property type="match status" value="1"/>
</dbReference>
<dbReference type="GO" id="GO:0008897">
    <property type="term" value="F:holo-[acyl-carrier-protein] synthase activity"/>
    <property type="evidence" value="ECO:0007669"/>
    <property type="project" value="InterPro"/>
</dbReference>
<gene>
    <name evidence="3" type="ordered locus">Shel_24000</name>
</gene>
<accession>C7N1W8</accession>
<evidence type="ECO:0000256" key="1">
    <source>
        <dbReference type="ARBA" id="ARBA00022679"/>
    </source>
</evidence>
<evidence type="ECO:0000259" key="2">
    <source>
        <dbReference type="Pfam" id="PF01648"/>
    </source>
</evidence>
<dbReference type="KEGG" id="shi:Shel_24000"/>
<keyword evidence="1" id="KW-0808">Transferase</keyword>
<feature type="domain" description="4'-phosphopantetheinyl transferase" evidence="2">
    <location>
        <begin position="108"/>
        <end position="201"/>
    </location>
</feature>
<proteinExistence type="predicted"/>
<protein>
    <recommendedName>
        <fullName evidence="2">4'-phosphopantetheinyl transferase domain-containing protein</fullName>
    </recommendedName>
</protein>
<dbReference type="Gene3D" id="3.90.470.20">
    <property type="entry name" value="4'-phosphopantetheinyl transferase domain"/>
    <property type="match status" value="1"/>
</dbReference>
<dbReference type="AlphaFoldDB" id="C7N1W8"/>
<dbReference type="InterPro" id="IPR037143">
    <property type="entry name" value="4-PPantetheinyl_Trfase_dom_sf"/>
</dbReference>
<organism evidence="3 4">
    <name type="scientific">Slackia heliotrinireducens (strain ATCC 29202 / DSM 20476 / NCTC 11029 / RHS 1)</name>
    <name type="common">Peptococcus heliotrinreducens</name>
    <dbReference type="NCBI Taxonomy" id="471855"/>
    <lineage>
        <taxon>Bacteria</taxon>
        <taxon>Bacillati</taxon>
        <taxon>Actinomycetota</taxon>
        <taxon>Coriobacteriia</taxon>
        <taxon>Eggerthellales</taxon>
        <taxon>Eggerthellaceae</taxon>
        <taxon>Slackia</taxon>
    </lineage>
</organism>
<dbReference type="GO" id="GO:0000287">
    <property type="term" value="F:magnesium ion binding"/>
    <property type="evidence" value="ECO:0007669"/>
    <property type="project" value="InterPro"/>
</dbReference>
<dbReference type="SUPFAM" id="SSF56214">
    <property type="entry name" value="4'-phosphopantetheinyl transferase"/>
    <property type="match status" value="1"/>
</dbReference>
<dbReference type="EMBL" id="CP001684">
    <property type="protein sequence ID" value="ACV23409.1"/>
    <property type="molecule type" value="Genomic_DNA"/>
</dbReference>
<dbReference type="Proteomes" id="UP000002026">
    <property type="component" value="Chromosome"/>
</dbReference>
<dbReference type="RefSeq" id="WP_012799509.1">
    <property type="nucleotide sequence ID" value="NC_013165.1"/>
</dbReference>
<keyword evidence="4" id="KW-1185">Reference proteome</keyword>
<name>C7N1W8_SLAHD</name>
<dbReference type="STRING" id="471855.Shel_24000"/>
<evidence type="ECO:0000313" key="3">
    <source>
        <dbReference type="EMBL" id="ACV23409.1"/>
    </source>
</evidence>
<sequence>MRKPLDIHDVEAAAANLARRAFANRGIISWGITLGCGKRWQDVDKKELLTVGEQLPPYAIGHDERKAPFPMLEDGTEVPRMLVSFTDDNGVCLYAWAIADEASPVLGLGADLASTEDFEGGPSDDRLVKLLLNDREREIAKTICPDDFISGYAAAFSAKEAAFKRTARVLRTWYETHDEELFFEVRDFEMTEPGLERGTARTGRAQTACDKLGISRIEVLHDPLPGAVLTFALALR</sequence>
<evidence type="ECO:0000313" key="4">
    <source>
        <dbReference type="Proteomes" id="UP000002026"/>
    </source>
</evidence>
<reference evidence="3 4" key="1">
    <citation type="journal article" date="2009" name="Stand. Genomic Sci.">
        <title>Complete genome sequence of Slackia heliotrinireducens type strain (RHS 1).</title>
        <authorList>
            <person name="Pukall R."/>
            <person name="Lapidus A."/>
            <person name="Nolan M."/>
            <person name="Copeland A."/>
            <person name="Glavina Del Rio T."/>
            <person name="Lucas S."/>
            <person name="Chen F."/>
            <person name="Tice H."/>
            <person name="Cheng J.F."/>
            <person name="Chertkov O."/>
            <person name="Bruce D."/>
            <person name="Goodwin L."/>
            <person name="Kuske C."/>
            <person name="Brettin T."/>
            <person name="Detter J.C."/>
            <person name="Han C."/>
            <person name="Pitluck S."/>
            <person name="Pati A."/>
            <person name="Mavrommatis K."/>
            <person name="Ivanova N."/>
            <person name="Ovchinnikova G."/>
            <person name="Chen A."/>
            <person name="Palaniappan K."/>
            <person name="Schneider S."/>
            <person name="Rohde M."/>
            <person name="Chain P."/>
            <person name="D'haeseleer P."/>
            <person name="Goker M."/>
            <person name="Bristow J."/>
            <person name="Eisen J.A."/>
            <person name="Markowitz V."/>
            <person name="Kyrpides N.C."/>
            <person name="Klenk H.P."/>
            <person name="Hugenholtz P."/>
        </authorList>
    </citation>
    <scope>NUCLEOTIDE SEQUENCE [LARGE SCALE GENOMIC DNA]</scope>
    <source>
        <strain evidence="4">ATCC 29202 / DSM 20476 / NCTC 11029 / RHS 1</strain>
    </source>
</reference>
<dbReference type="HOGENOM" id="CLU_1174799_0_0_11"/>